<dbReference type="SUPFAM" id="SSF50729">
    <property type="entry name" value="PH domain-like"/>
    <property type="match status" value="1"/>
</dbReference>
<dbReference type="InterPro" id="IPR012544">
    <property type="entry name" value="PHb"/>
</dbReference>
<dbReference type="PANTHER" id="PTHR35796">
    <property type="entry name" value="HYPOTHETICAL CYTOSOLIC PROTEIN"/>
    <property type="match status" value="1"/>
</dbReference>
<name>A0AAD5Q8I4_PYTIN</name>
<dbReference type="Proteomes" id="UP001209570">
    <property type="component" value="Unassembled WGS sequence"/>
</dbReference>
<keyword evidence="3" id="KW-1185">Reference proteome</keyword>
<evidence type="ECO:0000259" key="1">
    <source>
        <dbReference type="Pfam" id="PF08000"/>
    </source>
</evidence>
<accession>A0AAD5Q8I4</accession>
<reference evidence="2" key="1">
    <citation type="submission" date="2021-12" db="EMBL/GenBank/DDBJ databases">
        <title>Prjna785345.</title>
        <authorList>
            <person name="Rujirawat T."/>
            <person name="Krajaejun T."/>
        </authorList>
    </citation>
    <scope>NUCLEOTIDE SEQUENCE</scope>
    <source>
        <strain evidence="2">Pi057C3</strain>
    </source>
</reference>
<dbReference type="Pfam" id="PF08000">
    <property type="entry name" value="bPH_1"/>
    <property type="match status" value="1"/>
</dbReference>
<dbReference type="PANTHER" id="PTHR35796:SF3">
    <property type="entry name" value="BHLH DOMAIN-CONTAINING PROTEIN"/>
    <property type="match status" value="1"/>
</dbReference>
<dbReference type="Gene3D" id="2.30.29.50">
    <property type="entry name" value="Bacterial Pleckstrin homology domain"/>
    <property type="match status" value="1"/>
</dbReference>
<organism evidence="2 3">
    <name type="scientific">Pythium insidiosum</name>
    <name type="common">Pythiosis disease agent</name>
    <dbReference type="NCBI Taxonomy" id="114742"/>
    <lineage>
        <taxon>Eukaryota</taxon>
        <taxon>Sar</taxon>
        <taxon>Stramenopiles</taxon>
        <taxon>Oomycota</taxon>
        <taxon>Peronosporomycetes</taxon>
        <taxon>Pythiales</taxon>
        <taxon>Pythiaceae</taxon>
        <taxon>Pythium</taxon>
    </lineage>
</organism>
<dbReference type="InterPro" id="IPR037063">
    <property type="entry name" value="PHb_sf"/>
</dbReference>
<dbReference type="AlphaFoldDB" id="A0AAD5Q8I4"/>
<sequence>MLKGLASDITGSSDICVPVRDLSKCLAAQYVLPGESIMFALQSSKEEFSFTNQALIRVEGSSATTTRKLVERFEYKSHPITHVKFETAGRVDRDCEIKFMIGTEKISIDIATAEEPEAIIYYKVLALLGRQQHTNSREWEFANAALGHAASALRLREGVLTTQAEGVTHWLHEQYKKLQPRCYREVIAAAMQEVRTNSKMMQ</sequence>
<feature type="domain" description="Bacterial Pleckstrin homology" evidence="1">
    <location>
        <begin position="28"/>
        <end position="125"/>
    </location>
</feature>
<evidence type="ECO:0000313" key="2">
    <source>
        <dbReference type="EMBL" id="KAJ0396555.1"/>
    </source>
</evidence>
<evidence type="ECO:0000313" key="3">
    <source>
        <dbReference type="Proteomes" id="UP001209570"/>
    </source>
</evidence>
<proteinExistence type="predicted"/>
<protein>
    <recommendedName>
        <fullName evidence="1">Bacterial Pleckstrin homology domain-containing protein</fullName>
    </recommendedName>
</protein>
<dbReference type="EMBL" id="JAKCXM010000290">
    <property type="protein sequence ID" value="KAJ0396555.1"/>
    <property type="molecule type" value="Genomic_DNA"/>
</dbReference>
<gene>
    <name evidence="2" type="ORF">P43SY_009464</name>
</gene>
<comment type="caution">
    <text evidence="2">The sequence shown here is derived from an EMBL/GenBank/DDBJ whole genome shotgun (WGS) entry which is preliminary data.</text>
</comment>